<dbReference type="GO" id="GO:0003700">
    <property type="term" value="F:DNA-binding transcription factor activity"/>
    <property type="evidence" value="ECO:0007669"/>
    <property type="project" value="InterPro"/>
</dbReference>
<name>A0A7J0C280_9ACTN</name>
<dbReference type="SUPFAM" id="SSF88659">
    <property type="entry name" value="Sigma3 and sigma4 domains of RNA polymerase sigma factors"/>
    <property type="match status" value="1"/>
</dbReference>
<dbReference type="Gene3D" id="1.10.10.10">
    <property type="entry name" value="Winged helix-like DNA-binding domain superfamily/Winged helix DNA-binding domain"/>
    <property type="match status" value="1"/>
</dbReference>
<accession>A0A7J0C280</accession>
<dbReference type="GO" id="GO:0006352">
    <property type="term" value="P:DNA-templated transcription initiation"/>
    <property type="evidence" value="ECO:0007669"/>
    <property type="project" value="InterPro"/>
</dbReference>
<dbReference type="AlphaFoldDB" id="A0A7J0C280"/>
<sequence length="179" mass="19276">MTLIDHAPPPAGPALVHALLPLIRAEARAEAPAASADPADLEQAVWLRLFERLDAQGPPAAPARWVRDAVRAEARRTRRTARHERPYGSSEPPAAPHGCPERTAVRADTRRVLRTAVGRLPGGCARLLEALLSPADPTYREIAGRLGMSQGSLGPMRSRCLGCLRRMLAAEVAAPERRG</sequence>
<dbReference type="Proteomes" id="UP000530403">
    <property type="component" value="Unassembled WGS sequence"/>
</dbReference>
<dbReference type="EMBL" id="JACCCF010000001">
    <property type="protein sequence ID" value="NYE39804.1"/>
    <property type="molecule type" value="Genomic_DNA"/>
</dbReference>
<organism evidence="2 4">
    <name type="scientific">Streptomyces fulvorobeus</name>
    <dbReference type="NCBI Taxonomy" id="284028"/>
    <lineage>
        <taxon>Bacteria</taxon>
        <taxon>Bacillati</taxon>
        <taxon>Actinomycetota</taxon>
        <taxon>Actinomycetes</taxon>
        <taxon>Kitasatosporales</taxon>
        <taxon>Streptomycetaceae</taxon>
        <taxon>Streptomyces</taxon>
    </lineage>
</organism>
<proteinExistence type="predicted"/>
<evidence type="ECO:0000313" key="3">
    <source>
        <dbReference type="EMBL" id="NYE39804.1"/>
    </source>
</evidence>
<protein>
    <submittedName>
        <fullName evidence="2 3">RNA polymerase sigma factor</fullName>
    </submittedName>
</protein>
<dbReference type="InterPro" id="IPR013324">
    <property type="entry name" value="RNA_pol_sigma_r3/r4-like"/>
</dbReference>
<evidence type="ECO:0000313" key="5">
    <source>
        <dbReference type="Proteomes" id="UP000530403"/>
    </source>
</evidence>
<dbReference type="EMBL" id="BLWC01000001">
    <property type="protein sequence ID" value="GFM96054.1"/>
    <property type="molecule type" value="Genomic_DNA"/>
</dbReference>
<keyword evidence="4" id="KW-1185">Reference proteome</keyword>
<dbReference type="Proteomes" id="UP000498980">
    <property type="component" value="Unassembled WGS sequence"/>
</dbReference>
<dbReference type="InterPro" id="IPR013325">
    <property type="entry name" value="RNA_pol_sigma_r2"/>
</dbReference>
<comment type="caution">
    <text evidence="2">The sequence shown here is derived from an EMBL/GenBank/DDBJ whole genome shotgun (WGS) entry which is preliminary data.</text>
</comment>
<dbReference type="SUPFAM" id="SSF88946">
    <property type="entry name" value="Sigma2 domain of RNA polymerase sigma factors"/>
    <property type="match status" value="1"/>
</dbReference>
<evidence type="ECO:0000256" key="1">
    <source>
        <dbReference type="SAM" id="MobiDB-lite"/>
    </source>
</evidence>
<evidence type="ECO:0000313" key="4">
    <source>
        <dbReference type="Proteomes" id="UP000498980"/>
    </source>
</evidence>
<feature type="region of interest" description="Disordered" evidence="1">
    <location>
        <begin position="76"/>
        <end position="102"/>
    </location>
</feature>
<reference evidence="3 5" key="2">
    <citation type="submission" date="2020-07" db="EMBL/GenBank/DDBJ databases">
        <title>Sequencing the genomes of 1000 actinobacteria strains.</title>
        <authorList>
            <person name="Klenk H.-P."/>
        </authorList>
    </citation>
    <scope>NUCLEOTIDE SEQUENCE [LARGE SCALE GENOMIC DNA]</scope>
    <source>
        <strain evidence="3 5">DSM 41455</strain>
    </source>
</reference>
<dbReference type="InterPro" id="IPR036388">
    <property type="entry name" value="WH-like_DNA-bd_sf"/>
</dbReference>
<dbReference type="RefSeq" id="WP_173311450.1">
    <property type="nucleotide sequence ID" value="NZ_BAAAUE010000006.1"/>
</dbReference>
<evidence type="ECO:0000313" key="2">
    <source>
        <dbReference type="EMBL" id="GFM96054.1"/>
    </source>
</evidence>
<gene>
    <name evidence="3" type="ORF">HEB29_000815</name>
    <name evidence="2" type="ORF">Sfulv_08650</name>
</gene>
<reference evidence="2 4" key="1">
    <citation type="submission" date="2020-05" db="EMBL/GenBank/DDBJ databases">
        <title>Whole genome shotgun sequence of Streptomyces fulvorobeus NBRC 15897.</title>
        <authorList>
            <person name="Komaki H."/>
            <person name="Tamura T."/>
        </authorList>
    </citation>
    <scope>NUCLEOTIDE SEQUENCE [LARGE SCALE GENOMIC DNA]</scope>
    <source>
        <strain evidence="2 4">NBRC 15897</strain>
    </source>
</reference>